<organism evidence="8 9">
    <name type="scientific">Bacillus kandeliae</name>
    <dbReference type="NCBI Taxonomy" id="3129297"/>
    <lineage>
        <taxon>Bacteria</taxon>
        <taxon>Bacillati</taxon>
        <taxon>Bacillota</taxon>
        <taxon>Bacilli</taxon>
        <taxon>Bacillales</taxon>
        <taxon>Bacillaceae</taxon>
        <taxon>Bacillus</taxon>
    </lineage>
</organism>
<sequence length="254" mass="29750">MSVFILEDDVIQAENLKRMIRDICEKHDIDDASVFATSKGERIIERIAYSSMNNIYFLDIEIKNEEQKGFKVAQEIREADERGIIVFITTHSEFAPISYQYMVSALTFIEKNLNREMIYANVEKCLLKYKKSNQVFTPVDDFILENPHATIRINFSEIEYFMTAESHRLELITANRVIRFYGKLKDVEESDERLIRCHQSYVVNLEKIVECNMREKVVILKSGASVPISRRLLRKVNTKWRNYISDNGGLDQDD</sequence>
<dbReference type="SUPFAM" id="SSF52172">
    <property type="entry name" value="CheY-like"/>
    <property type="match status" value="1"/>
</dbReference>
<keyword evidence="2" id="KW-0902">Two-component regulatory system</keyword>
<dbReference type="InterPro" id="IPR046947">
    <property type="entry name" value="LytR-like"/>
</dbReference>
<dbReference type="Pfam" id="PF00072">
    <property type="entry name" value="Response_reg"/>
    <property type="match status" value="1"/>
</dbReference>
<proteinExistence type="predicted"/>
<evidence type="ECO:0000256" key="2">
    <source>
        <dbReference type="ARBA" id="ARBA00023012"/>
    </source>
</evidence>
<dbReference type="RefSeq" id="WP_338752636.1">
    <property type="nucleotide sequence ID" value="NZ_CP147404.1"/>
</dbReference>
<dbReference type="PROSITE" id="PS50930">
    <property type="entry name" value="HTH_LYTTR"/>
    <property type="match status" value="1"/>
</dbReference>
<evidence type="ECO:0000313" key="9">
    <source>
        <dbReference type="Proteomes" id="UP001387364"/>
    </source>
</evidence>
<dbReference type="EMBL" id="CP147404">
    <property type="protein sequence ID" value="WXB93310.1"/>
    <property type="molecule type" value="Genomic_DNA"/>
</dbReference>
<dbReference type="PROSITE" id="PS50110">
    <property type="entry name" value="RESPONSE_REGULATORY"/>
    <property type="match status" value="1"/>
</dbReference>
<dbReference type="InterPro" id="IPR011006">
    <property type="entry name" value="CheY-like_superfamily"/>
</dbReference>
<dbReference type="PANTHER" id="PTHR37299">
    <property type="entry name" value="TRANSCRIPTIONAL REGULATOR-RELATED"/>
    <property type="match status" value="1"/>
</dbReference>
<dbReference type="PANTHER" id="PTHR37299:SF3">
    <property type="entry name" value="STAGE 0 SPORULATION PROTEIN A HOMOLOG"/>
    <property type="match status" value="1"/>
</dbReference>
<keyword evidence="5" id="KW-0597">Phosphoprotein</keyword>
<evidence type="ECO:0000256" key="3">
    <source>
        <dbReference type="ARBA" id="ARBA00023159"/>
    </source>
</evidence>
<dbReference type="SMART" id="SM00850">
    <property type="entry name" value="LytTR"/>
    <property type="match status" value="1"/>
</dbReference>
<dbReference type="Proteomes" id="UP001387364">
    <property type="component" value="Chromosome"/>
</dbReference>
<evidence type="ECO:0000256" key="1">
    <source>
        <dbReference type="ARBA" id="ARBA00022490"/>
    </source>
</evidence>
<feature type="modified residue" description="4-aspartylphosphate" evidence="5">
    <location>
        <position position="59"/>
    </location>
</feature>
<protein>
    <submittedName>
        <fullName evidence="8">LytTR family DNA-binding domain-containing protein</fullName>
    </submittedName>
</protein>
<dbReference type="CDD" id="cd17533">
    <property type="entry name" value="REC_LytTR_AgrA-like"/>
    <property type="match status" value="1"/>
</dbReference>
<evidence type="ECO:0000256" key="4">
    <source>
        <dbReference type="ARBA" id="ARBA00037164"/>
    </source>
</evidence>
<keyword evidence="1" id="KW-0963">Cytoplasm</keyword>
<evidence type="ECO:0000259" key="7">
    <source>
        <dbReference type="PROSITE" id="PS50930"/>
    </source>
</evidence>
<dbReference type="Gene3D" id="2.40.50.1020">
    <property type="entry name" value="LytTr DNA-binding domain"/>
    <property type="match status" value="1"/>
</dbReference>
<feature type="domain" description="HTH LytTR-type" evidence="7">
    <location>
        <begin position="142"/>
        <end position="242"/>
    </location>
</feature>
<reference evidence="8 9" key="1">
    <citation type="submission" date="2024-02" db="EMBL/GenBank/DDBJ databases">
        <title>Seven novel Bacillus-like species.</title>
        <authorList>
            <person name="Liu G."/>
        </authorList>
    </citation>
    <scope>NUCLEOTIDE SEQUENCE [LARGE SCALE GENOMIC DNA]</scope>
    <source>
        <strain evidence="8 9">FJAT-52991</strain>
    </source>
</reference>
<evidence type="ECO:0000259" key="6">
    <source>
        <dbReference type="PROSITE" id="PS50110"/>
    </source>
</evidence>
<dbReference type="InterPro" id="IPR001789">
    <property type="entry name" value="Sig_transdc_resp-reg_receiver"/>
</dbReference>
<keyword evidence="8" id="KW-0238">DNA-binding</keyword>
<dbReference type="Gene3D" id="3.40.50.2300">
    <property type="match status" value="1"/>
</dbReference>
<gene>
    <name evidence="8" type="ORF">WDJ61_00885</name>
</gene>
<comment type="function">
    <text evidence="4">Required for high-level post-exponential phase expression of a series of secreted proteins.</text>
</comment>
<dbReference type="InterPro" id="IPR007492">
    <property type="entry name" value="LytTR_DNA-bd_dom"/>
</dbReference>
<dbReference type="Pfam" id="PF04397">
    <property type="entry name" value="LytTR"/>
    <property type="match status" value="1"/>
</dbReference>
<dbReference type="GO" id="GO:0003677">
    <property type="term" value="F:DNA binding"/>
    <property type="evidence" value="ECO:0007669"/>
    <property type="project" value="UniProtKB-KW"/>
</dbReference>
<evidence type="ECO:0000313" key="8">
    <source>
        <dbReference type="EMBL" id="WXB93310.1"/>
    </source>
</evidence>
<dbReference type="SMART" id="SM00448">
    <property type="entry name" value="REC"/>
    <property type="match status" value="1"/>
</dbReference>
<keyword evidence="9" id="KW-1185">Reference proteome</keyword>
<accession>A0ABZ2N6V4</accession>
<evidence type="ECO:0000256" key="5">
    <source>
        <dbReference type="PROSITE-ProRule" id="PRU00169"/>
    </source>
</evidence>
<feature type="domain" description="Response regulatory" evidence="6">
    <location>
        <begin position="2"/>
        <end position="126"/>
    </location>
</feature>
<keyword evidence="3" id="KW-0010">Activator</keyword>
<name>A0ABZ2N6V4_9BACI</name>